<dbReference type="InterPro" id="IPR033714">
    <property type="entry name" value="tRNA_bind_bactPheRS"/>
</dbReference>
<dbReference type="AlphaFoldDB" id="A0A0P6VNM4"/>
<comment type="similarity">
    <text evidence="2 15">Belongs to the phenylalanyl-tRNA synthetase beta subunit family. Type 1 subfamily.</text>
</comment>
<dbReference type="InterPro" id="IPR005147">
    <property type="entry name" value="tRNA_synthase_B5-dom"/>
</dbReference>
<dbReference type="SUPFAM" id="SSF46955">
    <property type="entry name" value="Putative DNA-binding domain"/>
    <property type="match status" value="1"/>
</dbReference>
<evidence type="ECO:0000256" key="13">
    <source>
        <dbReference type="ARBA" id="ARBA00023146"/>
    </source>
</evidence>
<dbReference type="CDD" id="cd02796">
    <property type="entry name" value="tRNA_bind_bactPheRS"/>
    <property type="match status" value="1"/>
</dbReference>
<dbReference type="InterPro" id="IPR005146">
    <property type="entry name" value="B3/B4_tRNA-bd"/>
</dbReference>
<dbReference type="InterPro" id="IPR045864">
    <property type="entry name" value="aa-tRNA-synth_II/BPL/LPL"/>
</dbReference>
<dbReference type="Gene3D" id="3.30.930.10">
    <property type="entry name" value="Bira Bifunctional Protein, Domain 2"/>
    <property type="match status" value="1"/>
</dbReference>
<reference evidence="20 21" key="2">
    <citation type="submission" date="2015-10" db="EMBL/GenBank/DDBJ databases">
        <title>Draft Genome Sequence of Prosthecomicrobium hirschii ATCC 27832.</title>
        <authorList>
            <person name="Daniel J."/>
            <person name="Givan S.A."/>
            <person name="Brun Y.V."/>
            <person name="Brown P.J."/>
        </authorList>
    </citation>
    <scope>NUCLEOTIDE SEQUENCE [LARGE SCALE GENOMIC DNA]</scope>
    <source>
        <strain evidence="20 21">16</strain>
    </source>
</reference>
<evidence type="ECO:0000256" key="15">
    <source>
        <dbReference type="HAMAP-Rule" id="MF_00283"/>
    </source>
</evidence>
<dbReference type="STRING" id="665126.ABB55_12110"/>
<dbReference type="Pfam" id="PF01588">
    <property type="entry name" value="tRNA_bind"/>
    <property type="match status" value="1"/>
</dbReference>
<evidence type="ECO:0000256" key="7">
    <source>
        <dbReference type="ARBA" id="ARBA00022723"/>
    </source>
</evidence>
<dbReference type="InterPro" id="IPR009061">
    <property type="entry name" value="DNA-bd_dom_put_sf"/>
</dbReference>
<comment type="catalytic activity">
    <reaction evidence="14 15">
        <text>tRNA(Phe) + L-phenylalanine + ATP = L-phenylalanyl-tRNA(Phe) + AMP + diphosphate + H(+)</text>
        <dbReference type="Rhea" id="RHEA:19413"/>
        <dbReference type="Rhea" id="RHEA-COMP:9668"/>
        <dbReference type="Rhea" id="RHEA-COMP:9699"/>
        <dbReference type="ChEBI" id="CHEBI:15378"/>
        <dbReference type="ChEBI" id="CHEBI:30616"/>
        <dbReference type="ChEBI" id="CHEBI:33019"/>
        <dbReference type="ChEBI" id="CHEBI:58095"/>
        <dbReference type="ChEBI" id="CHEBI:78442"/>
        <dbReference type="ChEBI" id="CHEBI:78531"/>
        <dbReference type="ChEBI" id="CHEBI:456215"/>
        <dbReference type="EC" id="6.1.1.20"/>
    </reaction>
</comment>
<dbReference type="InterPro" id="IPR041616">
    <property type="entry name" value="PheRS_beta_core"/>
</dbReference>
<protein>
    <recommendedName>
        <fullName evidence="15">Phenylalanine--tRNA ligase beta subunit</fullName>
        <ecNumber evidence="15">6.1.1.20</ecNumber>
    </recommendedName>
    <alternativeName>
        <fullName evidence="15">Phenylalanyl-tRNA synthetase beta subunit</fullName>
        <shortName evidence="15">PheRS</shortName>
    </alternativeName>
</protein>
<keyword evidence="10 15" id="KW-0460">Magnesium</keyword>
<dbReference type="NCBIfam" id="NF045760">
    <property type="entry name" value="YtpR"/>
    <property type="match status" value="1"/>
</dbReference>
<dbReference type="Pfam" id="PF03483">
    <property type="entry name" value="B3_4"/>
    <property type="match status" value="1"/>
</dbReference>
<name>A0A0P6VNM4_9HYPH</name>
<feature type="domain" description="B5" evidence="19">
    <location>
        <begin position="403"/>
        <end position="478"/>
    </location>
</feature>
<evidence type="ECO:0000256" key="4">
    <source>
        <dbReference type="ARBA" id="ARBA00022490"/>
    </source>
</evidence>
<evidence type="ECO:0000256" key="3">
    <source>
        <dbReference type="ARBA" id="ARBA00011209"/>
    </source>
</evidence>
<comment type="caution">
    <text evidence="20">The sequence shown here is derived from an EMBL/GenBank/DDBJ whole genome shotgun (WGS) entry which is preliminary data.</text>
</comment>
<dbReference type="NCBIfam" id="TIGR00472">
    <property type="entry name" value="pheT_bact"/>
    <property type="match status" value="1"/>
</dbReference>
<dbReference type="InterPro" id="IPR020825">
    <property type="entry name" value="Phe-tRNA_synthase-like_B3/B4"/>
</dbReference>
<keyword evidence="9 15" id="KW-0067">ATP-binding</keyword>
<feature type="domain" description="TRNA-binding" evidence="17">
    <location>
        <begin position="39"/>
        <end position="149"/>
    </location>
</feature>
<dbReference type="EC" id="6.1.1.20" evidence="15"/>
<reference evidence="20 21" key="1">
    <citation type="submission" date="2015-09" db="EMBL/GenBank/DDBJ databases">
        <authorList>
            <person name="Jackson K.R."/>
            <person name="Lunt B.L."/>
            <person name="Fisher J.N.B."/>
            <person name="Gardner A.V."/>
            <person name="Bailey M.E."/>
            <person name="Deus L.M."/>
            <person name="Earl A.S."/>
            <person name="Gibby P.D."/>
            <person name="Hartmann K.A."/>
            <person name="Liu J.E."/>
            <person name="Manci A.M."/>
            <person name="Nielsen D.A."/>
            <person name="Solomon M.B."/>
            <person name="Breakwell D.P."/>
            <person name="Burnett S.H."/>
            <person name="Grose J.H."/>
        </authorList>
    </citation>
    <scope>NUCLEOTIDE SEQUENCE [LARGE SCALE GENOMIC DNA]</scope>
    <source>
        <strain evidence="20 21">16</strain>
    </source>
</reference>
<dbReference type="SMART" id="SM00896">
    <property type="entry name" value="FDX-ACB"/>
    <property type="match status" value="1"/>
</dbReference>
<evidence type="ECO:0000256" key="5">
    <source>
        <dbReference type="ARBA" id="ARBA00022555"/>
    </source>
</evidence>
<evidence type="ECO:0000313" key="20">
    <source>
        <dbReference type="EMBL" id="KPL52866.1"/>
    </source>
</evidence>
<evidence type="ECO:0000256" key="14">
    <source>
        <dbReference type="ARBA" id="ARBA00049255"/>
    </source>
</evidence>
<keyword evidence="21" id="KW-1185">Reference proteome</keyword>
<evidence type="ECO:0000256" key="12">
    <source>
        <dbReference type="ARBA" id="ARBA00022917"/>
    </source>
</evidence>
<dbReference type="PROSITE" id="PS51447">
    <property type="entry name" value="FDX_ACB"/>
    <property type="match status" value="1"/>
</dbReference>
<dbReference type="PROSITE" id="PS50886">
    <property type="entry name" value="TRBD"/>
    <property type="match status" value="1"/>
</dbReference>
<sequence length="806" mass="86337">MKFTLSWLKDHLDTGASLDQIVETLTAVGLEVEGVEDKAKQLRPFTVAYVVSAVQHPNADRLRVCMVDTGEGEPVQVVCGAPNARTGMKSVFSPPGTYIPGKDITLGVGTIRGVESRGMLCSAAELQLSEDHDGIIELPADAPVGMSYVAYADLDDPVIDVSLTPNRADCTGVRGIARDLAAADLGTLKPEPSRPIKGLFVSPQAVALDFPAEGPVVCPAFYGRTVRGVKNGPSPDWMQKRLRAVGLRPINALVDITNYISLDQGRPLHVYDADKLTGTIRARLGRDGESFLALDGKTYAVDARMCVIADDRAVLGFGGIMGGEDTGCSEETRNVFIECAYFDPLKTAETGRRTGIVSDARYRFERGVDPAYLGPGIELATRMVMDLCGGEPSEVVRVGQPPETDRVIRFPLAEVKRLSGLDLHWIEVKHILERLGFLVVSVSDEFRVSPPSWRNDIHGKADLVEEIVRIHGLDKVPLKPLDRAGSVGARVLTTAQIRRSKARRTLAARGMLEAVTWSFVSKAQAELFGGGKPELALANPIASDLSDMRPSLLAGLITAAQRNADRGIGDVALFEVGQAFRGDRPKDQRMLISGIRRGNAVMTGAGRHWTGAAPDASWLDAKADAIAVLEALGAPVERMQLARTAPGWFHPGRSAVLQLGPQNVIAAFGELHPRALEALDVSGPLVAFEIDLDAVPEPKARPTRSKGALAVADLLPVRRDFAFVVEEAVEADRIVKATRNADKALVADVAVFDVFRGAALGENRKSVAVEVTLQPQGKTMTDAEIDAVAKKIVASVAKATGGSLRA</sequence>
<keyword evidence="4 15" id="KW-0963">Cytoplasm</keyword>
<keyword evidence="6 15" id="KW-0436">Ligase</keyword>
<dbReference type="HAMAP" id="MF_00283">
    <property type="entry name" value="Phe_tRNA_synth_beta1"/>
    <property type="match status" value="1"/>
</dbReference>
<proteinExistence type="inferred from homology"/>
<dbReference type="Pfam" id="PF17759">
    <property type="entry name" value="tRNA_synthFbeta"/>
    <property type="match status" value="1"/>
</dbReference>
<organism evidence="20 21">
    <name type="scientific">Prosthecodimorpha hirschii</name>
    <dbReference type="NCBI Taxonomy" id="665126"/>
    <lineage>
        <taxon>Bacteria</taxon>
        <taxon>Pseudomonadati</taxon>
        <taxon>Pseudomonadota</taxon>
        <taxon>Alphaproteobacteria</taxon>
        <taxon>Hyphomicrobiales</taxon>
        <taxon>Ancalomicrobiaceae</taxon>
        <taxon>Prosthecodimorpha</taxon>
    </lineage>
</organism>
<dbReference type="InterPro" id="IPR012340">
    <property type="entry name" value="NA-bd_OB-fold"/>
</dbReference>
<evidence type="ECO:0000256" key="1">
    <source>
        <dbReference type="ARBA" id="ARBA00004496"/>
    </source>
</evidence>
<dbReference type="SMART" id="SM00873">
    <property type="entry name" value="B3_4"/>
    <property type="match status" value="1"/>
</dbReference>
<evidence type="ECO:0000256" key="10">
    <source>
        <dbReference type="ARBA" id="ARBA00022842"/>
    </source>
</evidence>
<dbReference type="PROSITE" id="PS51483">
    <property type="entry name" value="B5"/>
    <property type="match status" value="1"/>
</dbReference>
<dbReference type="Gene3D" id="3.50.40.10">
    <property type="entry name" value="Phenylalanyl-trna Synthetase, Chain B, domain 3"/>
    <property type="match status" value="1"/>
</dbReference>
<keyword evidence="7 15" id="KW-0479">Metal-binding</keyword>
<evidence type="ECO:0000259" key="19">
    <source>
        <dbReference type="PROSITE" id="PS51483"/>
    </source>
</evidence>
<gene>
    <name evidence="15" type="primary">pheT</name>
    <name evidence="20" type="ORF">ABB55_12110</name>
</gene>
<dbReference type="InterPro" id="IPR002547">
    <property type="entry name" value="tRNA-bd_dom"/>
</dbReference>
<feature type="binding site" evidence="15">
    <location>
        <position position="466"/>
    </location>
    <ligand>
        <name>Mg(2+)</name>
        <dbReference type="ChEBI" id="CHEBI:18420"/>
        <note>shared with alpha subunit</note>
    </ligand>
</feature>
<comment type="subcellular location">
    <subcellularLocation>
        <location evidence="1 15">Cytoplasm</location>
    </subcellularLocation>
</comment>
<dbReference type="GO" id="GO:0009328">
    <property type="term" value="C:phenylalanine-tRNA ligase complex"/>
    <property type="evidence" value="ECO:0007669"/>
    <property type="project" value="TreeGrafter"/>
</dbReference>
<evidence type="ECO:0000313" key="21">
    <source>
        <dbReference type="Proteomes" id="UP000048984"/>
    </source>
</evidence>
<dbReference type="SMART" id="SM00874">
    <property type="entry name" value="B5"/>
    <property type="match status" value="1"/>
</dbReference>
<dbReference type="SUPFAM" id="SSF54991">
    <property type="entry name" value="Anticodon-binding domain of PheRS"/>
    <property type="match status" value="1"/>
</dbReference>
<evidence type="ECO:0000256" key="16">
    <source>
        <dbReference type="PROSITE-ProRule" id="PRU00209"/>
    </source>
</evidence>
<evidence type="ECO:0000256" key="9">
    <source>
        <dbReference type="ARBA" id="ARBA00022840"/>
    </source>
</evidence>
<dbReference type="SUPFAM" id="SSF56037">
    <property type="entry name" value="PheT/TilS domain"/>
    <property type="match status" value="1"/>
</dbReference>
<dbReference type="PANTHER" id="PTHR10947">
    <property type="entry name" value="PHENYLALANYL-TRNA SYNTHETASE BETA CHAIN AND LEUCINE-RICH REPEAT-CONTAINING PROTEIN 47"/>
    <property type="match status" value="1"/>
</dbReference>
<feature type="domain" description="FDX-ACB" evidence="18">
    <location>
        <begin position="712"/>
        <end position="805"/>
    </location>
</feature>
<dbReference type="Gene3D" id="2.40.50.140">
    <property type="entry name" value="Nucleic acid-binding proteins"/>
    <property type="match status" value="1"/>
</dbReference>
<dbReference type="GO" id="GO:0000287">
    <property type="term" value="F:magnesium ion binding"/>
    <property type="evidence" value="ECO:0007669"/>
    <property type="project" value="UniProtKB-UniRule"/>
</dbReference>
<feature type="binding site" evidence="15">
    <location>
        <position position="456"/>
    </location>
    <ligand>
        <name>Mg(2+)</name>
        <dbReference type="ChEBI" id="CHEBI:18420"/>
        <note>shared with alpha subunit</note>
    </ligand>
</feature>
<evidence type="ECO:0000256" key="8">
    <source>
        <dbReference type="ARBA" id="ARBA00022741"/>
    </source>
</evidence>
<keyword evidence="12 15" id="KW-0648">Protein biosynthesis</keyword>
<keyword evidence="11 16" id="KW-0694">RNA-binding</keyword>
<accession>A0A0P6VNM4</accession>
<evidence type="ECO:0000256" key="6">
    <source>
        <dbReference type="ARBA" id="ARBA00022598"/>
    </source>
</evidence>
<dbReference type="FunFam" id="2.40.50.140:FF:000045">
    <property type="entry name" value="Phenylalanine--tRNA ligase beta subunit"/>
    <property type="match status" value="1"/>
</dbReference>
<evidence type="ECO:0000259" key="18">
    <source>
        <dbReference type="PROSITE" id="PS51447"/>
    </source>
</evidence>
<dbReference type="InterPro" id="IPR004532">
    <property type="entry name" value="Phe-tRNA-ligase_IIc_bsu_bact"/>
</dbReference>
<dbReference type="InterPro" id="IPR005121">
    <property type="entry name" value="Fdx_antiC-bd"/>
</dbReference>
<dbReference type="CDD" id="cd00769">
    <property type="entry name" value="PheRS_beta_core"/>
    <property type="match status" value="1"/>
</dbReference>
<keyword evidence="13 15" id="KW-0030">Aminoacyl-tRNA synthetase</keyword>
<feature type="binding site" evidence="15">
    <location>
        <position position="462"/>
    </location>
    <ligand>
        <name>Mg(2+)</name>
        <dbReference type="ChEBI" id="CHEBI:18420"/>
        <note>shared with alpha subunit</note>
    </ligand>
</feature>
<feature type="binding site" evidence="15">
    <location>
        <position position="465"/>
    </location>
    <ligand>
        <name>Mg(2+)</name>
        <dbReference type="ChEBI" id="CHEBI:18420"/>
        <note>shared with alpha subunit</note>
    </ligand>
</feature>
<dbReference type="GO" id="GO:0005524">
    <property type="term" value="F:ATP binding"/>
    <property type="evidence" value="ECO:0007669"/>
    <property type="project" value="UniProtKB-UniRule"/>
</dbReference>
<dbReference type="SUPFAM" id="SSF55681">
    <property type="entry name" value="Class II aaRS and biotin synthetases"/>
    <property type="match status" value="1"/>
</dbReference>
<dbReference type="RefSeq" id="WP_054359029.1">
    <property type="nucleotide sequence ID" value="NZ_LJYW01000001.1"/>
</dbReference>
<dbReference type="InterPro" id="IPR045060">
    <property type="entry name" value="Phe-tRNA-ligase_IIc_bsu"/>
</dbReference>
<keyword evidence="5 16" id="KW-0820">tRNA-binding</keyword>
<dbReference type="Pfam" id="PF03484">
    <property type="entry name" value="B5"/>
    <property type="match status" value="1"/>
</dbReference>
<comment type="cofactor">
    <cofactor evidence="15">
        <name>Mg(2+)</name>
        <dbReference type="ChEBI" id="CHEBI:18420"/>
    </cofactor>
    <text evidence="15">Binds 2 magnesium ions per tetramer.</text>
</comment>
<comment type="subunit">
    <text evidence="3 15">Tetramer of two alpha and two beta subunits.</text>
</comment>
<dbReference type="SUPFAM" id="SSF50249">
    <property type="entry name" value="Nucleic acid-binding proteins"/>
    <property type="match status" value="1"/>
</dbReference>
<evidence type="ECO:0000259" key="17">
    <source>
        <dbReference type="PROSITE" id="PS50886"/>
    </source>
</evidence>
<evidence type="ECO:0000256" key="11">
    <source>
        <dbReference type="ARBA" id="ARBA00022884"/>
    </source>
</evidence>
<keyword evidence="8 15" id="KW-0547">Nucleotide-binding</keyword>
<dbReference type="GO" id="GO:0000049">
    <property type="term" value="F:tRNA binding"/>
    <property type="evidence" value="ECO:0007669"/>
    <property type="project" value="UniProtKB-UniRule"/>
</dbReference>
<dbReference type="PANTHER" id="PTHR10947:SF0">
    <property type="entry name" value="PHENYLALANINE--TRNA LIGASE BETA SUBUNIT"/>
    <property type="match status" value="1"/>
</dbReference>
<dbReference type="Gene3D" id="3.30.70.380">
    <property type="entry name" value="Ferrodoxin-fold anticodon-binding domain"/>
    <property type="match status" value="1"/>
</dbReference>
<evidence type="ECO:0000256" key="2">
    <source>
        <dbReference type="ARBA" id="ARBA00008653"/>
    </source>
</evidence>
<dbReference type="Proteomes" id="UP000048984">
    <property type="component" value="Unassembled WGS sequence"/>
</dbReference>
<dbReference type="EMBL" id="LJYW01000001">
    <property type="protein sequence ID" value="KPL52866.1"/>
    <property type="molecule type" value="Genomic_DNA"/>
</dbReference>
<dbReference type="Gene3D" id="3.30.56.10">
    <property type="match status" value="2"/>
</dbReference>
<dbReference type="GO" id="GO:0006432">
    <property type="term" value="P:phenylalanyl-tRNA aminoacylation"/>
    <property type="evidence" value="ECO:0007669"/>
    <property type="project" value="UniProtKB-UniRule"/>
</dbReference>
<dbReference type="InterPro" id="IPR036690">
    <property type="entry name" value="Fdx_antiC-bd_sf"/>
</dbReference>
<dbReference type="GO" id="GO:0004826">
    <property type="term" value="F:phenylalanine-tRNA ligase activity"/>
    <property type="evidence" value="ECO:0007669"/>
    <property type="project" value="UniProtKB-UniRule"/>
</dbReference>
<dbReference type="Pfam" id="PF03147">
    <property type="entry name" value="FDX-ACB"/>
    <property type="match status" value="1"/>
</dbReference>